<dbReference type="SUPFAM" id="SSF53223">
    <property type="entry name" value="Aminoacid dehydrogenase-like, N-terminal domain"/>
    <property type="match status" value="1"/>
</dbReference>
<comment type="pathway">
    <text evidence="1">One-carbon metabolism; tetrahydrofolate interconversion.</text>
</comment>
<keyword evidence="5" id="KW-0378">Hydrolase</keyword>
<dbReference type="PANTHER" id="PTHR48099:SF5">
    <property type="entry name" value="C-1-TETRAHYDROFOLATE SYNTHASE, CYTOPLASMIC"/>
    <property type="match status" value="1"/>
</dbReference>
<dbReference type="RefSeq" id="WP_367886251.1">
    <property type="nucleotide sequence ID" value="NZ_CP130612.1"/>
</dbReference>
<dbReference type="PANTHER" id="PTHR48099">
    <property type="entry name" value="C-1-TETRAHYDROFOLATE SYNTHASE, CYTOPLASMIC-RELATED"/>
    <property type="match status" value="1"/>
</dbReference>
<evidence type="ECO:0000256" key="9">
    <source>
        <dbReference type="ARBA" id="ARBA00023167"/>
    </source>
</evidence>
<evidence type="ECO:0000259" key="12">
    <source>
        <dbReference type="Pfam" id="PF02882"/>
    </source>
</evidence>
<dbReference type="Pfam" id="PF00763">
    <property type="entry name" value="THF_DHG_CYH"/>
    <property type="match status" value="1"/>
</dbReference>
<evidence type="ECO:0000256" key="4">
    <source>
        <dbReference type="ARBA" id="ARBA00022755"/>
    </source>
</evidence>
<evidence type="ECO:0000256" key="1">
    <source>
        <dbReference type="ARBA" id="ARBA00004777"/>
    </source>
</evidence>
<dbReference type="GO" id="GO:0004488">
    <property type="term" value="F:methylenetetrahydrofolate dehydrogenase (NADP+) activity"/>
    <property type="evidence" value="ECO:0007669"/>
    <property type="project" value="InterPro"/>
</dbReference>
<dbReference type="InterPro" id="IPR020631">
    <property type="entry name" value="THF_DH/CycHdrlase_NAD-bd_dom"/>
</dbReference>
<keyword evidence="7" id="KW-0560">Oxidoreductase</keyword>
<evidence type="ECO:0000256" key="5">
    <source>
        <dbReference type="ARBA" id="ARBA00022801"/>
    </source>
</evidence>
<evidence type="ECO:0000313" key="13">
    <source>
        <dbReference type="EMBL" id="WKW13394.1"/>
    </source>
</evidence>
<evidence type="ECO:0000313" key="14">
    <source>
        <dbReference type="EMBL" id="WKW16301.1"/>
    </source>
</evidence>
<keyword evidence="8" id="KW-0368">Histidine biosynthesis</keyword>
<keyword evidence="15" id="KW-1185">Reference proteome</keyword>
<dbReference type="InterPro" id="IPR020867">
    <property type="entry name" value="THF_DH/CycHdrlase_CS"/>
</dbReference>
<name>A0AA49Q675_9BACT</name>
<evidence type="ECO:0000313" key="15">
    <source>
        <dbReference type="Proteomes" id="UP001229955"/>
    </source>
</evidence>
<keyword evidence="3" id="KW-0028">Amino-acid biosynthesis</keyword>
<dbReference type="Gene3D" id="3.40.50.10860">
    <property type="entry name" value="Leucine Dehydrogenase, chain A, domain 1"/>
    <property type="match status" value="1"/>
</dbReference>
<sequence>MIILDGTALAARRLPGLRARAQALAAARGRAPLLGILGFADASGRVPHVAPKLRAAESCGIAVDVAAVPLGATLADTLAAAERLRATPGLDGLFVQFPYPDPAWGDAVEAMIPASLDVDVMAPVEVERYFADASALPPVTVSAALHLVDEAGIALEGRSGVVVAEQSPFAEMFREAFARRGAQMSALVAPAAAADDARVRNAGVVIVAAGVPGVVDAMMLADGAVAIDVGYFNPGARGDIANATTARHLDAMVPVPGGIGPMTISALLERVLVFAERGG</sequence>
<keyword evidence="6" id="KW-0521">NADP</keyword>
<evidence type="ECO:0000256" key="8">
    <source>
        <dbReference type="ARBA" id="ARBA00023102"/>
    </source>
</evidence>
<protein>
    <recommendedName>
        <fullName evidence="16">Methenyltetrahydrofolate cyclohydrolase</fullName>
    </recommendedName>
</protein>
<evidence type="ECO:0000256" key="3">
    <source>
        <dbReference type="ARBA" id="ARBA00022605"/>
    </source>
</evidence>
<dbReference type="Gene3D" id="3.40.50.720">
    <property type="entry name" value="NAD(P)-binding Rossmann-like Domain"/>
    <property type="match status" value="1"/>
</dbReference>
<dbReference type="KEGG" id="pspc:Strain318_002713"/>
<keyword evidence="9" id="KW-0486">Methionine biosynthesis</keyword>
<dbReference type="SUPFAM" id="SSF51735">
    <property type="entry name" value="NAD(P)-binding Rossmann-fold domains"/>
    <property type="match status" value="1"/>
</dbReference>
<keyword evidence="4" id="KW-0658">Purine biosynthesis</keyword>
<dbReference type="InterPro" id="IPR036291">
    <property type="entry name" value="NAD(P)-bd_dom_sf"/>
</dbReference>
<dbReference type="AlphaFoldDB" id="A0AA49Q675"/>
<dbReference type="InterPro" id="IPR000672">
    <property type="entry name" value="THF_DH/CycHdrlase"/>
</dbReference>
<reference evidence="13" key="1">
    <citation type="submission" date="2023-07" db="EMBL/GenBank/DDBJ databases">
        <authorList>
            <person name="Haufschild T."/>
            <person name="Kallscheuer N."/>
            <person name="Hammer J."/>
            <person name="Kohn T."/>
            <person name="Kabuu M."/>
            <person name="Jogler M."/>
            <person name="Wohfarth N."/>
            <person name="Heuer A."/>
            <person name="Rohde M."/>
            <person name="van Teeseling M.C.F."/>
            <person name="Jogler C."/>
        </authorList>
    </citation>
    <scope>NUCLEOTIDE SEQUENCE</scope>
    <source>
        <strain evidence="13">Strain 138</strain>
        <strain evidence="14">Strain 318</strain>
    </source>
</reference>
<dbReference type="GO" id="GO:0035999">
    <property type="term" value="P:tetrahydrofolate interconversion"/>
    <property type="evidence" value="ECO:0007669"/>
    <property type="project" value="TreeGrafter"/>
</dbReference>
<dbReference type="PROSITE" id="PS00767">
    <property type="entry name" value="THF_DHG_CYH_2"/>
    <property type="match status" value="1"/>
</dbReference>
<dbReference type="GO" id="GO:0000105">
    <property type="term" value="P:L-histidine biosynthetic process"/>
    <property type="evidence" value="ECO:0007669"/>
    <property type="project" value="UniProtKB-KW"/>
</dbReference>
<dbReference type="PRINTS" id="PR00085">
    <property type="entry name" value="THFDHDRGNASE"/>
</dbReference>
<accession>A0AA49Q8Z7</accession>
<evidence type="ECO:0008006" key="16">
    <source>
        <dbReference type="Google" id="ProtNLM"/>
    </source>
</evidence>
<accession>A0AA49Q675</accession>
<evidence type="ECO:0000259" key="11">
    <source>
        <dbReference type="Pfam" id="PF00763"/>
    </source>
</evidence>
<evidence type="ECO:0000256" key="2">
    <source>
        <dbReference type="ARBA" id="ARBA00022563"/>
    </source>
</evidence>
<dbReference type="InterPro" id="IPR020630">
    <property type="entry name" value="THF_DH/CycHdrlase_cat_dom"/>
</dbReference>
<dbReference type="EMBL" id="CP130612">
    <property type="protein sequence ID" value="WKW13394.1"/>
    <property type="molecule type" value="Genomic_DNA"/>
</dbReference>
<proteinExistence type="predicted"/>
<feature type="domain" description="Tetrahydrofolate dehydrogenase/cyclohydrolase NAD(P)-binding" evidence="12">
    <location>
        <begin position="138"/>
        <end position="276"/>
    </location>
</feature>
<dbReference type="Pfam" id="PF02882">
    <property type="entry name" value="THF_DHG_CYH_C"/>
    <property type="match status" value="1"/>
</dbReference>
<dbReference type="GO" id="GO:0006164">
    <property type="term" value="P:purine nucleotide biosynthetic process"/>
    <property type="evidence" value="ECO:0007669"/>
    <property type="project" value="UniProtKB-KW"/>
</dbReference>
<dbReference type="GO" id="GO:0009086">
    <property type="term" value="P:methionine biosynthetic process"/>
    <property type="evidence" value="ECO:0007669"/>
    <property type="project" value="UniProtKB-KW"/>
</dbReference>
<dbReference type="Proteomes" id="UP001229955">
    <property type="component" value="Chromosome"/>
</dbReference>
<evidence type="ECO:0000256" key="7">
    <source>
        <dbReference type="ARBA" id="ARBA00023002"/>
    </source>
</evidence>
<keyword evidence="10" id="KW-0511">Multifunctional enzyme</keyword>
<evidence type="ECO:0000256" key="10">
    <source>
        <dbReference type="ARBA" id="ARBA00023268"/>
    </source>
</evidence>
<feature type="domain" description="Tetrahydrofolate dehydrogenase/cyclohydrolase catalytic" evidence="11">
    <location>
        <begin position="4"/>
        <end position="119"/>
    </location>
</feature>
<dbReference type="EMBL" id="CP130613">
    <property type="protein sequence ID" value="WKW16301.1"/>
    <property type="molecule type" value="Genomic_DNA"/>
</dbReference>
<dbReference type="GO" id="GO:0004477">
    <property type="term" value="F:methenyltetrahydrofolate cyclohydrolase activity"/>
    <property type="evidence" value="ECO:0007669"/>
    <property type="project" value="TreeGrafter"/>
</dbReference>
<dbReference type="InterPro" id="IPR046346">
    <property type="entry name" value="Aminoacid_DH-like_N_sf"/>
</dbReference>
<dbReference type="GO" id="GO:0005829">
    <property type="term" value="C:cytosol"/>
    <property type="evidence" value="ECO:0007669"/>
    <property type="project" value="TreeGrafter"/>
</dbReference>
<organism evidence="13">
    <name type="scientific">Pseudogemmatithrix spongiicola</name>
    <dbReference type="NCBI Taxonomy" id="3062599"/>
    <lineage>
        <taxon>Bacteria</taxon>
        <taxon>Pseudomonadati</taxon>
        <taxon>Gemmatimonadota</taxon>
        <taxon>Gemmatimonadia</taxon>
        <taxon>Gemmatimonadales</taxon>
        <taxon>Gemmatimonadaceae</taxon>
        <taxon>Pseudogemmatithrix</taxon>
    </lineage>
</organism>
<keyword evidence="2" id="KW-0554">One-carbon metabolism</keyword>
<gene>
    <name evidence="13" type="ORF">Strain138_002713</name>
    <name evidence="14" type="ORF">Strain318_002713</name>
</gene>
<evidence type="ECO:0000256" key="6">
    <source>
        <dbReference type="ARBA" id="ARBA00022857"/>
    </source>
</evidence>